<dbReference type="AlphaFoldDB" id="A0AAX4IPG9"/>
<evidence type="ECO:0000313" key="1">
    <source>
        <dbReference type="EMBL" id="WQF84759.1"/>
    </source>
</evidence>
<evidence type="ECO:0000313" key="2">
    <source>
        <dbReference type="Proteomes" id="UP001322277"/>
    </source>
</evidence>
<dbReference type="Proteomes" id="UP001322277">
    <property type="component" value="Chromosome 6"/>
</dbReference>
<reference evidence="2" key="1">
    <citation type="journal article" date="2023" name="bioRxiv">
        <title>Complete genome of the Medicago anthracnose fungus, Colletotrichum destructivum, reveals a mini-chromosome-like region within a core chromosome.</title>
        <authorList>
            <person name="Lapalu N."/>
            <person name="Simon A."/>
            <person name="Lu A."/>
            <person name="Plaumann P.-L."/>
            <person name="Amselem J."/>
            <person name="Pigne S."/>
            <person name="Auger A."/>
            <person name="Koch C."/>
            <person name="Dallery J.-F."/>
            <person name="O'Connell R.J."/>
        </authorList>
    </citation>
    <scope>NUCLEOTIDE SEQUENCE [LARGE SCALE GENOMIC DNA]</scope>
    <source>
        <strain evidence="2">CBS 520.97</strain>
    </source>
</reference>
<gene>
    <name evidence="1" type="ORF">CDEST_09773</name>
</gene>
<accession>A0AAX4IPG9</accession>
<name>A0AAX4IPG9_9PEZI</name>
<sequence>MMRTSSGLNVTKKAGPVIDNPRELVKWCPQAEYRVRWERGKSILSQKAHKLSPGVLVRPLAPHWR</sequence>
<dbReference type="GeneID" id="87946275"/>
<proteinExistence type="predicted"/>
<protein>
    <submittedName>
        <fullName evidence="1">Uncharacterized protein</fullName>
    </submittedName>
</protein>
<dbReference type="KEGG" id="cdet:87946275"/>
<dbReference type="EMBL" id="CP137310">
    <property type="protein sequence ID" value="WQF84759.1"/>
    <property type="molecule type" value="Genomic_DNA"/>
</dbReference>
<organism evidence="1 2">
    <name type="scientific">Colletotrichum destructivum</name>
    <dbReference type="NCBI Taxonomy" id="34406"/>
    <lineage>
        <taxon>Eukaryota</taxon>
        <taxon>Fungi</taxon>
        <taxon>Dikarya</taxon>
        <taxon>Ascomycota</taxon>
        <taxon>Pezizomycotina</taxon>
        <taxon>Sordariomycetes</taxon>
        <taxon>Hypocreomycetidae</taxon>
        <taxon>Glomerellales</taxon>
        <taxon>Glomerellaceae</taxon>
        <taxon>Colletotrichum</taxon>
        <taxon>Colletotrichum destructivum species complex</taxon>
    </lineage>
</organism>
<dbReference type="RefSeq" id="XP_062781982.1">
    <property type="nucleotide sequence ID" value="XM_062925931.1"/>
</dbReference>
<keyword evidence="2" id="KW-1185">Reference proteome</keyword>